<evidence type="ECO:0000313" key="2">
    <source>
        <dbReference type="Proteomes" id="UP000827976"/>
    </source>
</evidence>
<dbReference type="Proteomes" id="UP000827976">
    <property type="component" value="Chromosome 14"/>
</dbReference>
<sequence>MALHCSAIHPHHTPRTTNPNTPANPQRQGTKTIPFASNAHHLFDQIPLSDTFTWNTLIRSQTSEGHPHYAILTYHQMLLRGARPDKHTIPGLLTASRLSNSFFDGKQIHCHALKLGFASDDYVITALMEMYGWFTGSSDALKVFDHSPKRNFVSWTLLGKLYAMENKPALALQLFYKMVELGVQFDSVALVTALRACMQLKSVHEGRKVHEIARKSELEFDVLVGNLILKMYVECSGIEEARSFLDQMPTKDAASWTTIINGYVQCGGFNEALKIFRQMCLDGTRPDSFSVSAVLPACARMAAQKHGREIHAHTIRNHYGMNSTVQNALMDMYVKSGSLELASEIFGRMEEKDAISWTIMIFGYSLHGQGDLGVALFHEMVKQNNELIDDMTYTAVLHACSSACMVDEGKVLFDQISRPQVEHFALMVSLLSHAGCFDEAQKFIEKHKIGSRTEIQRALLNGCKIHDNMKLGKRIAEQLIELEPLNAENYVLLSNVYAAIGKREIMKELRETIHDMGLKPKMAYSWIELRSKVHVFGVGDVSHPRSQAIHRKLGYLKNKMKKEGYIPDNDFSLHNVDQERGCIVDDHSEMIAIAFGLISTQKSITLRVTKNLPVCRNCHASAKMISKIVNREILLKDPQRFHHFKNGSCSCKDIW</sequence>
<proteinExistence type="predicted"/>
<name>A0ACB7UTK4_DIOAL</name>
<evidence type="ECO:0000313" key="1">
    <source>
        <dbReference type="EMBL" id="KAH7663972.1"/>
    </source>
</evidence>
<reference evidence="2" key="1">
    <citation type="journal article" date="2022" name="Nat. Commun.">
        <title>Chromosome evolution and the genetic basis of agronomically important traits in greater yam.</title>
        <authorList>
            <person name="Bredeson J.V."/>
            <person name="Lyons J.B."/>
            <person name="Oniyinde I.O."/>
            <person name="Okereke N.R."/>
            <person name="Kolade O."/>
            <person name="Nnabue I."/>
            <person name="Nwadili C.O."/>
            <person name="Hribova E."/>
            <person name="Parker M."/>
            <person name="Nwogha J."/>
            <person name="Shu S."/>
            <person name="Carlson J."/>
            <person name="Kariba R."/>
            <person name="Muthemba S."/>
            <person name="Knop K."/>
            <person name="Barton G.J."/>
            <person name="Sherwood A.V."/>
            <person name="Lopez-Montes A."/>
            <person name="Asiedu R."/>
            <person name="Jamnadass R."/>
            <person name="Muchugi A."/>
            <person name="Goodstein D."/>
            <person name="Egesi C.N."/>
            <person name="Featherston J."/>
            <person name="Asfaw A."/>
            <person name="Simpson G.G."/>
            <person name="Dolezel J."/>
            <person name="Hendre P.S."/>
            <person name="Van Deynze A."/>
            <person name="Kumar P.L."/>
            <person name="Obidiegwu J.E."/>
            <person name="Bhattacharjee R."/>
            <person name="Rokhsar D.S."/>
        </authorList>
    </citation>
    <scope>NUCLEOTIDE SEQUENCE [LARGE SCALE GENOMIC DNA]</scope>
    <source>
        <strain evidence="2">cv. TDa95/00328</strain>
    </source>
</reference>
<organism evidence="1 2">
    <name type="scientific">Dioscorea alata</name>
    <name type="common">Purple yam</name>
    <dbReference type="NCBI Taxonomy" id="55571"/>
    <lineage>
        <taxon>Eukaryota</taxon>
        <taxon>Viridiplantae</taxon>
        <taxon>Streptophyta</taxon>
        <taxon>Embryophyta</taxon>
        <taxon>Tracheophyta</taxon>
        <taxon>Spermatophyta</taxon>
        <taxon>Magnoliopsida</taxon>
        <taxon>Liliopsida</taxon>
        <taxon>Dioscoreales</taxon>
        <taxon>Dioscoreaceae</taxon>
        <taxon>Dioscorea</taxon>
    </lineage>
</organism>
<accession>A0ACB7UTK4</accession>
<dbReference type="EMBL" id="CM037024">
    <property type="protein sequence ID" value="KAH7663972.1"/>
    <property type="molecule type" value="Genomic_DNA"/>
</dbReference>
<protein>
    <submittedName>
        <fullName evidence="1">TPR-like protein</fullName>
    </submittedName>
</protein>
<comment type="caution">
    <text evidence="1">The sequence shown here is derived from an EMBL/GenBank/DDBJ whole genome shotgun (WGS) entry which is preliminary data.</text>
</comment>
<gene>
    <name evidence="1" type="ORF">IHE45_14G091100</name>
</gene>
<keyword evidence="2" id="KW-1185">Reference proteome</keyword>